<organism evidence="2 3">
    <name type="scientific">Thalassolituus hydrocarboniclasticus</name>
    <dbReference type="NCBI Taxonomy" id="2742796"/>
    <lineage>
        <taxon>Bacteria</taxon>
        <taxon>Pseudomonadati</taxon>
        <taxon>Pseudomonadota</taxon>
        <taxon>Gammaproteobacteria</taxon>
        <taxon>Oceanospirillales</taxon>
        <taxon>Oceanospirillaceae</taxon>
        <taxon>Thalassolituus</taxon>
    </lineage>
</organism>
<dbReference type="RefSeq" id="WP_260997154.1">
    <property type="nucleotide sequence ID" value="NZ_CP054475.1"/>
</dbReference>
<evidence type="ECO:0000313" key="2">
    <source>
        <dbReference type="EMBL" id="UXD88422.1"/>
    </source>
</evidence>
<proteinExistence type="predicted"/>
<evidence type="ECO:0000313" key="3">
    <source>
        <dbReference type="Proteomes" id="UP001065322"/>
    </source>
</evidence>
<feature type="signal peptide" evidence="1">
    <location>
        <begin position="1"/>
        <end position="21"/>
    </location>
</feature>
<name>A0ABY6ACF5_9GAMM</name>
<dbReference type="SUPFAM" id="SSF53850">
    <property type="entry name" value="Periplasmic binding protein-like II"/>
    <property type="match status" value="1"/>
</dbReference>
<protein>
    <submittedName>
        <fullName evidence="2">Transporter substrate-binding domain-containing protein</fullName>
    </submittedName>
</protein>
<evidence type="ECO:0000256" key="1">
    <source>
        <dbReference type="SAM" id="SignalP"/>
    </source>
</evidence>
<gene>
    <name evidence="2" type="ORF">HUF19_13745</name>
</gene>
<dbReference type="EMBL" id="CP054475">
    <property type="protein sequence ID" value="UXD88422.1"/>
    <property type="molecule type" value="Genomic_DNA"/>
</dbReference>
<keyword evidence="3" id="KW-1185">Reference proteome</keyword>
<sequence>MNTVLHLYLLILSCLTLTAAAEPLAGNQAFAPVSANAVPDTLLIGVETTDYAPYYHMQDERYSGMARDLLDAFLADAHLLGDYHPLPVPRLFLQFTHNQLDFKFPDNPQWSENLKAGLTIHYSQPVFQISEAVMILNDHQGAVRNVGTIMGFTTPGISSALSRGEITLTQVTGMEQLLKMLESGRIDGIYFNVRVAQEAAAKHNQPLQLAILKDIAPYRYAYHLSSIRHPRLIERFDRFMRENPEVIRAIHQSYDLP</sequence>
<dbReference type="Gene3D" id="3.40.190.10">
    <property type="entry name" value="Periplasmic binding protein-like II"/>
    <property type="match status" value="2"/>
</dbReference>
<dbReference type="Proteomes" id="UP001065322">
    <property type="component" value="Chromosome"/>
</dbReference>
<reference evidence="3" key="1">
    <citation type="submission" date="2020-06" db="EMBL/GenBank/DDBJ databases">
        <title>Thalassolituus marinus alknpb1M-1, a hydrocarbon-degrading bacterium isolated from the deep-sea overlying water using an in-situ strategy from the South China Sea basin.</title>
        <authorList>
            <person name="Dong C."/>
            <person name="Chen Y."/>
            <person name="Shao Z."/>
        </authorList>
    </citation>
    <scope>NUCLEOTIDE SEQUENCE [LARGE SCALE GENOMIC DNA]</scope>
    <source>
        <strain evidence="3">alknpb1M-1</strain>
    </source>
</reference>
<keyword evidence="1" id="KW-0732">Signal</keyword>
<accession>A0ABY6ACF5</accession>
<feature type="chain" id="PRO_5046250608" evidence="1">
    <location>
        <begin position="22"/>
        <end position="257"/>
    </location>
</feature>